<proteinExistence type="predicted"/>
<organism evidence="1">
    <name type="scientific">Firmicutes phage HS19</name>
    <dbReference type="NCBI Taxonomy" id="3056397"/>
    <lineage>
        <taxon>Viruses</taxon>
    </lineage>
</organism>
<protein>
    <submittedName>
        <fullName evidence="1">Uncharacterized protein</fullName>
    </submittedName>
</protein>
<name>A0AA49X902_9VIRU</name>
<evidence type="ECO:0000313" key="1">
    <source>
        <dbReference type="EMBL" id="WLJ26357.1"/>
    </source>
</evidence>
<sequence>MVIKSYNCVRIKEEQFFKNAENIGLKFWNEGLSKKAVKIYGNKEAVKYRQDNLLSIRVNEDVAEVWLYTQGCTHGIEFDTDNMSELRVVSNEDLFDIMLLFDTYNLLNKCVLEFKEQR</sequence>
<accession>A0AA49X902</accession>
<reference evidence="1" key="1">
    <citation type="submission" date="2023-04" db="EMBL/GenBank/DDBJ databases">
        <title>The human skin virome in hidradenitis suppurativa patients.</title>
        <authorList>
            <person name="Jansen D."/>
        </authorList>
    </citation>
    <scope>NUCLEOTIDE SEQUENCE</scope>
    <source>
        <strain evidence="1">VC4_HSPhageD</strain>
    </source>
</reference>
<dbReference type="EMBL" id="OQ890325">
    <property type="protein sequence ID" value="WLJ26357.1"/>
    <property type="molecule type" value="Genomic_DNA"/>
</dbReference>